<dbReference type="InterPro" id="IPR050204">
    <property type="entry name" value="AraC_XylS_family_regulators"/>
</dbReference>
<dbReference type="InterPro" id="IPR018060">
    <property type="entry name" value="HTH_AraC"/>
</dbReference>
<dbReference type="PROSITE" id="PS01124">
    <property type="entry name" value="HTH_ARAC_FAMILY_2"/>
    <property type="match status" value="1"/>
</dbReference>
<dbReference type="PANTHER" id="PTHR46796">
    <property type="entry name" value="HTH-TYPE TRANSCRIPTIONAL ACTIVATOR RHAS-RELATED"/>
    <property type="match status" value="1"/>
</dbReference>
<evidence type="ECO:0000256" key="2">
    <source>
        <dbReference type="ARBA" id="ARBA00023125"/>
    </source>
</evidence>
<dbReference type="Pfam" id="PF12833">
    <property type="entry name" value="HTH_18"/>
    <property type="match status" value="1"/>
</dbReference>
<dbReference type="PRINTS" id="PR00032">
    <property type="entry name" value="HTHARAC"/>
</dbReference>
<keyword evidence="1" id="KW-0805">Transcription regulation</keyword>
<dbReference type="InterPro" id="IPR009057">
    <property type="entry name" value="Homeodomain-like_sf"/>
</dbReference>
<evidence type="ECO:0000256" key="1">
    <source>
        <dbReference type="ARBA" id="ARBA00023015"/>
    </source>
</evidence>
<evidence type="ECO:0000259" key="4">
    <source>
        <dbReference type="PROSITE" id="PS01124"/>
    </source>
</evidence>
<dbReference type="Proteomes" id="UP000494115">
    <property type="component" value="Unassembled WGS sequence"/>
</dbReference>
<dbReference type="InterPro" id="IPR020449">
    <property type="entry name" value="Tscrpt_reg_AraC-type_HTH"/>
</dbReference>
<dbReference type="SMART" id="SM00342">
    <property type="entry name" value="HTH_ARAC"/>
    <property type="match status" value="1"/>
</dbReference>
<evidence type="ECO:0000313" key="6">
    <source>
        <dbReference type="Proteomes" id="UP000494115"/>
    </source>
</evidence>
<accession>A0A6S7BLM5</accession>
<proteinExistence type="predicted"/>
<gene>
    <name evidence="5" type="primary">rclR_3</name>
    <name evidence="5" type="ORF">LMG28138_05594</name>
</gene>
<dbReference type="AlphaFoldDB" id="A0A6S7BLM5"/>
<evidence type="ECO:0000313" key="5">
    <source>
        <dbReference type="EMBL" id="CAB3804888.1"/>
    </source>
</evidence>
<reference evidence="5 6" key="1">
    <citation type="submission" date="2020-04" db="EMBL/GenBank/DDBJ databases">
        <authorList>
            <person name="De Canck E."/>
        </authorList>
    </citation>
    <scope>NUCLEOTIDE SEQUENCE [LARGE SCALE GENOMIC DNA]</scope>
    <source>
        <strain evidence="5 6">LMG 28138</strain>
    </source>
</reference>
<dbReference type="GO" id="GO:0043565">
    <property type="term" value="F:sequence-specific DNA binding"/>
    <property type="evidence" value="ECO:0007669"/>
    <property type="project" value="InterPro"/>
</dbReference>
<keyword evidence="6" id="KW-1185">Reference proteome</keyword>
<dbReference type="PANTHER" id="PTHR46796:SF6">
    <property type="entry name" value="ARAC SUBFAMILY"/>
    <property type="match status" value="1"/>
</dbReference>
<organism evidence="5 6">
    <name type="scientific">Pararobbsia alpina</name>
    <dbReference type="NCBI Taxonomy" id="621374"/>
    <lineage>
        <taxon>Bacteria</taxon>
        <taxon>Pseudomonadati</taxon>
        <taxon>Pseudomonadota</taxon>
        <taxon>Betaproteobacteria</taxon>
        <taxon>Burkholderiales</taxon>
        <taxon>Burkholderiaceae</taxon>
        <taxon>Pararobbsia</taxon>
    </lineage>
</organism>
<feature type="domain" description="HTH araC/xylS-type" evidence="4">
    <location>
        <begin position="37"/>
        <end position="135"/>
    </location>
</feature>
<protein>
    <submittedName>
        <fullName evidence="5">RCS-specific HTH-type transcriptional activator RclR</fullName>
    </submittedName>
</protein>
<dbReference type="GO" id="GO:0003700">
    <property type="term" value="F:DNA-binding transcription factor activity"/>
    <property type="evidence" value="ECO:0007669"/>
    <property type="project" value="InterPro"/>
</dbReference>
<dbReference type="Gene3D" id="1.10.10.60">
    <property type="entry name" value="Homeodomain-like"/>
    <property type="match status" value="2"/>
</dbReference>
<keyword evidence="2" id="KW-0238">DNA-binding</keyword>
<dbReference type="SUPFAM" id="SSF46689">
    <property type="entry name" value="Homeodomain-like"/>
    <property type="match status" value="2"/>
</dbReference>
<name>A0A6S7BLM5_9BURK</name>
<keyword evidence="3" id="KW-0804">Transcription</keyword>
<dbReference type="EMBL" id="CADIKM010000068">
    <property type="protein sequence ID" value="CAB3804888.1"/>
    <property type="molecule type" value="Genomic_DNA"/>
</dbReference>
<evidence type="ECO:0000256" key="3">
    <source>
        <dbReference type="ARBA" id="ARBA00023163"/>
    </source>
</evidence>
<sequence>MCLAAFADVFALHLARRYGHDADTREAGTSLTQPKLSVVEHFIHEHIAENIHIEHLAALLHMSPSHFARAFKNATGHPPHLYLITERLRLAQSMLSEGSLPLIDIAARAGFQTQQHFTEVFHRYAGCTPRAFRLAHHRPTIR</sequence>